<comment type="caution">
    <text evidence="3">The sequence shown here is derived from an EMBL/GenBank/DDBJ whole genome shotgun (WGS) entry which is preliminary data.</text>
</comment>
<sequence>MRGHRPTAAAVAAVAVLVVMAAGGCAGGDGNGGGSGGGPLAAAPGDGGHGDPTGTAAARSRPDGPGSPPGRPPTALAEVRGAADTLIALGSARTRTAMETAAGGTRVTIRGEGGYDFRRRMGRLTLVLPEGPAGTDVRSPVTELLTPGALYMKNRGAGVPADKWVRVDTTALPDGNLVTGGATDPLAAAELLRGAGDLVRAGEERFAGIRVRHYRGTADIGRAAREAREYARDALSAAAKGFTTDTVPFDVYLDEEGRLRGVRHRFTFAHRGGTSVVVSTTVFHGFGTPVPVRLPDRRDMYTGRIRG</sequence>
<feature type="compositionally biased region" description="Gly residues" evidence="1">
    <location>
        <begin position="36"/>
        <end position="51"/>
    </location>
</feature>
<protein>
    <submittedName>
        <fullName evidence="3">Lipoprotein</fullName>
    </submittedName>
</protein>
<feature type="region of interest" description="Disordered" evidence="1">
    <location>
        <begin position="36"/>
        <end position="76"/>
    </location>
</feature>
<keyword evidence="4" id="KW-1185">Reference proteome</keyword>
<dbReference type="InterPro" id="IPR029046">
    <property type="entry name" value="LolA/LolB/LppX"/>
</dbReference>
<dbReference type="Proteomes" id="UP001291653">
    <property type="component" value="Unassembled WGS sequence"/>
</dbReference>
<accession>A0ABQ5PB50</accession>
<organism evidence="3 4">
    <name type="scientific">Streptomyces yaizuensis</name>
    <dbReference type="NCBI Taxonomy" id="2989713"/>
    <lineage>
        <taxon>Bacteria</taxon>
        <taxon>Bacillati</taxon>
        <taxon>Actinomycetota</taxon>
        <taxon>Actinomycetes</taxon>
        <taxon>Kitasatosporales</taxon>
        <taxon>Streptomycetaceae</taxon>
        <taxon>Streptomyces</taxon>
    </lineage>
</organism>
<dbReference type="SUPFAM" id="SSF89392">
    <property type="entry name" value="Prokaryotic lipoproteins and lipoprotein localization factors"/>
    <property type="match status" value="1"/>
</dbReference>
<dbReference type="EMBL" id="BSBI01000023">
    <property type="protein sequence ID" value="GLF99804.1"/>
    <property type="molecule type" value="Genomic_DNA"/>
</dbReference>
<name>A0ABQ5PB50_9ACTN</name>
<keyword evidence="2" id="KW-0732">Signal</keyword>
<feature type="chain" id="PRO_5046417408" evidence="2">
    <location>
        <begin position="22"/>
        <end position="307"/>
    </location>
</feature>
<feature type="signal peptide" evidence="2">
    <location>
        <begin position="1"/>
        <end position="21"/>
    </location>
</feature>
<proteinExistence type="predicted"/>
<gene>
    <name evidence="3" type="ORF">SYYSPA8_35925</name>
</gene>
<dbReference type="Gene3D" id="2.50.20.20">
    <property type="match status" value="1"/>
</dbReference>
<reference evidence="3 4" key="1">
    <citation type="submission" date="2022-10" db="EMBL/GenBank/DDBJ databases">
        <title>Draft genome sequence of Streptomyces sp. YSPA8.</title>
        <authorList>
            <person name="Moriuchi R."/>
            <person name="Dohra H."/>
            <person name="Yamamura H."/>
            <person name="Kodani S."/>
        </authorList>
    </citation>
    <scope>NUCLEOTIDE SEQUENCE [LARGE SCALE GENOMIC DNA]</scope>
    <source>
        <strain evidence="3 4">YSPA8</strain>
    </source>
</reference>
<dbReference type="PROSITE" id="PS51257">
    <property type="entry name" value="PROKAR_LIPOPROTEIN"/>
    <property type="match status" value="1"/>
</dbReference>
<evidence type="ECO:0000256" key="2">
    <source>
        <dbReference type="SAM" id="SignalP"/>
    </source>
</evidence>
<evidence type="ECO:0000313" key="4">
    <source>
        <dbReference type="Proteomes" id="UP001291653"/>
    </source>
</evidence>
<evidence type="ECO:0000256" key="1">
    <source>
        <dbReference type="SAM" id="MobiDB-lite"/>
    </source>
</evidence>
<evidence type="ECO:0000313" key="3">
    <source>
        <dbReference type="EMBL" id="GLF99804.1"/>
    </source>
</evidence>
<keyword evidence="3" id="KW-0449">Lipoprotein</keyword>